<name>A0A3S3UKF9_9GAMM</name>
<comment type="caution">
    <text evidence="1">The sequence shown here is derived from an EMBL/GenBank/DDBJ whole genome shotgun (WGS) entry which is preliminary data.</text>
</comment>
<dbReference type="Proteomes" id="UP000287563">
    <property type="component" value="Unassembled WGS sequence"/>
</dbReference>
<reference evidence="1 2" key="1">
    <citation type="submission" date="2018-11" db="EMBL/GenBank/DDBJ databases">
        <title>Photobacterium sp. BEI247 sp. nov., a marine bacterium isolated from Yongle Blue Hole in the South China Sea.</title>
        <authorList>
            <person name="Wang X."/>
        </authorList>
    </citation>
    <scope>NUCLEOTIDE SEQUENCE [LARGE SCALE GENOMIC DNA]</scope>
    <source>
        <strain evidence="2">BEI247</strain>
    </source>
</reference>
<proteinExistence type="predicted"/>
<dbReference type="AlphaFoldDB" id="A0A3S3UKF9"/>
<sequence length="62" mass="6907">MHICFRLGALLGSRALLQHEQQSLCPITGVNEQLRGGGIKQRVKPWDNALQKWLPERGAQGT</sequence>
<accession>A0A3S3UKF9</accession>
<evidence type="ECO:0000313" key="2">
    <source>
        <dbReference type="Proteomes" id="UP000287563"/>
    </source>
</evidence>
<organism evidence="1 2">
    <name type="scientific">Photobacterium chitinilyticum</name>
    <dbReference type="NCBI Taxonomy" id="2485123"/>
    <lineage>
        <taxon>Bacteria</taxon>
        <taxon>Pseudomonadati</taxon>
        <taxon>Pseudomonadota</taxon>
        <taxon>Gammaproteobacteria</taxon>
        <taxon>Vibrionales</taxon>
        <taxon>Vibrionaceae</taxon>
        <taxon>Photobacterium</taxon>
    </lineage>
</organism>
<gene>
    <name evidence="1" type="ORF">EDI28_06990</name>
</gene>
<evidence type="ECO:0000313" key="1">
    <source>
        <dbReference type="EMBL" id="RWX56032.1"/>
    </source>
</evidence>
<dbReference type="EMBL" id="RJLM01000002">
    <property type="protein sequence ID" value="RWX56032.1"/>
    <property type="molecule type" value="Genomic_DNA"/>
</dbReference>
<protein>
    <submittedName>
        <fullName evidence="1">Uncharacterized protein</fullName>
    </submittedName>
</protein>
<keyword evidence="2" id="KW-1185">Reference proteome</keyword>